<accession>A0A432ZT82</accession>
<feature type="domain" description="DUF4397" evidence="2">
    <location>
        <begin position="252"/>
        <end position="369"/>
    </location>
</feature>
<evidence type="ECO:0000256" key="1">
    <source>
        <dbReference type="SAM" id="SignalP"/>
    </source>
</evidence>
<evidence type="ECO:0000313" key="3">
    <source>
        <dbReference type="EMBL" id="RUO81145.1"/>
    </source>
</evidence>
<feature type="signal peptide" evidence="1">
    <location>
        <begin position="1"/>
        <end position="19"/>
    </location>
</feature>
<proteinExistence type="predicted"/>
<dbReference type="OrthoDB" id="9783299at2"/>
<protein>
    <recommendedName>
        <fullName evidence="2">DUF4397 domain-containing protein</fullName>
    </recommendedName>
</protein>
<gene>
    <name evidence="3" type="ORF">CWI84_03270</name>
</gene>
<dbReference type="AlphaFoldDB" id="A0A432ZT82"/>
<evidence type="ECO:0000313" key="4">
    <source>
        <dbReference type="Proteomes" id="UP000287996"/>
    </source>
</evidence>
<evidence type="ECO:0000259" key="2">
    <source>
        <dbReference type="Pfam" id="PF14344"/>
    </source>
</evidence>
<keyword evidence="1" id="KW-0732">Signal</keyword>
<dbReference type="Pfam" id="PF14344">
    <property type="entry name" value="DUF4397"/>
    <property type="match status" value="2"/>
</dbReference>
<dbReference type="RefSeq" id="WP_126841141.1">
    <property type="nucleotide sequence ID" value="NZ_PIQH01000002.1"/>
</dbReference>
<sequence length="457" mass="46520">MKGITKLSIITLSALSLSACNWFDGNDDNDMETTANSYIRIHHTSSDAPNVNVSAGEQTLVEDAAYQQSTALLETAPGTYSISVDAILPDQSTSTVIGPADLTFEANKRYEIFAAGQVADASLEPLIISSDVTDVTAGNARLQVVHAAYNQPMVDVYLTQPDTALADAAPVATLSFSEYLAPTEVTAGDYRVRVTLAGEQTAIYDSGTLSLADGGDYVVAATNNTAAGDSPLTLLVADGDASVTVPDANSGSDIRVAHASADAPNVDVTLDNAASAAVTNLAFKNATAYVNIAAGDHLVDVAAAGGATVLNDVAVTTELAGQYSVYAVGAVGDSSLTLQVLPETTRAIATAAQLQIVHASPSAGEVDIYLTETADISDATPAFAGVAFDPAAIVSTGTFQVTPGDYYVTVTAAGTDTAAIGPVGPITLEAGGIYTAVAVDADGGGLPPQLMLLDDFQ</sequence>
<comment type="caution">
    <text evidence="3">The sequence shown here is derived from an EMBL/GenBank/DDBJ whole genome shotgun (WGS) entry which is preliminary data.</text>
</comment>
<name>A0A432ZT82_9GAMM</name>
<dbReference type="Proteomes" id="UP000287996">
    <property type="component" value="Unassembled WGS sequence"/>
</dbReference>
<organism evidence="3 4">
    <name type="scientific">Idiomarina tyrosinivorans</name>
    <dbReference type="NCBI Taxonomy" id="1445662"/>
    <lineage>
        <taxon>Bacteria</taxon>
        <taxon>Pseudomonadati</taxon>
        <taxon>Pseudomonadota</taxon>
        <taxon>Gammaproteobacteria</taxon>
        <taxon>Alteromonadales</taxon>
        <taxon>Idiomarinaceae</taxon>
        <taxon>Idiomarina</taxon>
    </lineage>
</organism>
<feature type="chain" id="PRO_5019245216" description="DUF4397 domain-containing protein" evidence="1">
    <location>
        <begin position="20"/>
        <end position="457"/>
    </location>
</feature>
<dbReference type="InterPro" id="IPR025510">
    <property type="entry name" value="DUF4397"/>
</dbReference>
<feature type="domain" description="DUF4397" evidence="2">
    <location>
        <begin position="37"/>
        <end position="157"/>
    </location>
</feature>
<keyword evidence="4" id="KW-1185">Reference proteome</keyword>
<dbReference type="PROSITE" id="PS51257">
    <property type="entry name" value="PROKAR_LIPOPROTEIN"/>
    <property type="match status" value="1"/>
</dbReference>
<reference evidence="3 4" key="1">
    <citation type="journal article" date="2011" name="Front. Microbiol.">
        <title>Genomic signatures of strain selection and enhancement in Bacillus atrophaeus var. globigii, a historical biowarfare simulant.</title>
        <authorList>
            <person name="Gibbons H.S."/>
            <person name="Broomall S.M."/>
            <person name="McNew L.A."/>
            <person name="Daligault H."/>
            <person name="Chapman C."/>
            <person name="Bruce D."/>
            <person name="Karavis M."/>
            <person name="Krepps M."/>
            <person name="McGregor P.A."/>
            <person name="Hong C."/>
            <person name="Park K.H."/>
            <person name="Akmal A."/>
            <person name="Feldman A."/>
            <person name="Lin J.S."/>
            <person name="Chang W.E."/>
            <person name="Higgs B.W."/>
            <person name="Demirev P."/>
            <person name="Lindquist J."/>
            <person name="Liem A."/>
            <person name="Fochler E."/>
            <person name="Read T.D."/>
            <person name="Tapia R."/>
            <person name="Johnson S."/>
            <person name="Bishop-Lilly K.A."/>
            <person name="Detter C."/>
            <person name="Han C."/>
            <person name="Sozhamannan S."/>
            <person name="Rosenzweig C.N."/>
            <person name="Skowronski E.W."/>
        </authorList>
    </citation>
    <scope>NUCLEOTIDE SEQUENCE [LARGE SCALE GENOMIC DNA]</scope>
    <source>
        <strain evidence="3 4">CC-PW-9</strain>
    </source>
</reference>
<dbReference type="EMBL" id="PIQH01000002">
    <property type="protein sequence ID" value="RUO81145.1"/>
    <property type="molecule type" value="Genomic_DNA"/>
</dbReference>